<feature type="compositionally biased region" description="Polar residues" evidence="1">
    <location>
        <begin position="58"/>
        <end position="71"/>
    </location>
</feature>
<proteinExistence type="predicted"/>
<evidence type="ECO:0000313" key="2">
    <source>
        <dbReference type="Ensembl" id="ENSSORP00005040583.1"/>
    </source>
</evidence>
<reference evidence="2" key="2">
    <citation type="submission" date="2025-08" db="UniProtKB">
        <authorList>
            <consortium name="Ensembl"/>
        </authorList>
    </citation>
    <scope>IDENTIFICATION</scope>
</reference>
<reference evidence="2" key="3">
    <citation type="submission" date="2025-09" db="UniProtKB">
        <authorList>
            <consortium name="Ensembl"/>
        </authorList>
    </citation>
    <scope>IDENTIFICATION</scope>
</reference>
<feature type="region of interest" description="Disordered" evidence="1">
    <location>
        <begin position="43"/>
        <end position="95"/>
    </location>
</feature>
<dbReference type="AlphaFoldDB" id="A0A673BJT3"/>
<organism evidence="2 3">
    <name type="scientific">Sphaeramia orbicularis</name>
    <name type="common">orbiculate cardinalfish</name>
    <dbReference type="NCBI Taxonomy" id="375764"/>
    <lineage>
        <taxon>Eukaryota</taxon>
        <taxon>Metazoa</taxon>
        <taxon>Chordata</taxon>
        <taxon>Craniata</taxon>
        <taxon>Vertebrata</taxon>
        <taxon>Euteleostomi</taxon>
        <taxon>Actinopterygii</taxon>
        <taxon>Neopterygii</taxon>
        <taxon>Teleostei</taxon>
        <taxon>Neoteleostei</taxon>
        <taxon>Acanthomorphata</taxon>
        <taxon>Gobiaria</taxon>
        <taxon>Kurtiformes</taxon>
        <taxon>Apogonoidei</taxon>
        <taxon>Apogonidae</taxon>
        <taxon>Apogoninae</taxon>
        <taxon>Sphaeramia</taxon>
    </lineage>
</organism>
<dbReference type="InParanoid" id="A0A673BJT3"/>
<keyword evidence="3" id="KW-1185">Reference proteome</keyword>
<name>A0A673BJT3_9TELE</name>
<evidence type="ECO:0000256" key="1">
    <source>
        <dbReference type="SAM" id="MobiDB-lite"/>
    </source>
</evidence>
<evidence type="ECO:0000313" key="3">
    <source>
        <dbReference type="Proteomes" id="UP000472271"/>
    </source>
</evidence>
<dbReference type="Proteomes" id="UP000472271">
    <property type="component" value="Chromosome 13"/>
</dbReference>
<accession>A0A673BJT3</accession>
<sequence>MTFSSLSRQIECGLSKGYHEDEIIDAVIHEVLLEKLNTACANEKERQDKKKNAAPRVTTVNTVQSGDPPTTTEKKTVLKQSTVTLPPDSRLHKSS</sequence>
<dbReference type="Ensembl" id="ENSSORT00005041634.1">
    <property type="protein sequence ID" value="ENSSORP00005040583.1"/>
    <property type="gene ID" value="ENSSORG00005018950.1"/>
</dbReference>
<reference evidence="2" key="1">
    <citation type="submission" date="2019-06" db="EMBL/GenBank/DDBJ databases">
        <authorList>
            <consortium name="Wellcome Sanger Institute Data Sharing"/>
        </authorList>
    </citation>
    <scope>NUCLEOTIDE SEQUENCE [LARGE SCALE GENOMIC DNA]</scope>
</reference>
<protein>
    <submittedName>
        <fullName evidence="2">Uncharacterized protein</fullName>
    </submittedName>
</protein>